<gene>
    <name evidence="1" type="ORF">B0H17DRAFT_1205403</name>
</gene>
<proteinExistence type="predicted"/>
<evidence type="ECO:0000313" key="1">
    <source>
        <dbReference type="EMBL" id="KAJ7682977.1"/>
    </source>
</evidence>
<sequence length="341" mass="36988">MPTAQTSLRLSSPQPALKTMHPTLTLPQTVARAEALRTLCAAPGMNAYRPIAVSAVKVCFTSASIMTQKTDKLAAYVVDQTAILINTMAHMPISPEILKALASIRTLDAIRRHIEQTPGKRAKFFVNSKFKRETKRLKVELETHLYTLPGNVWRIGSDCVLELVSLGTRAAGARPQFPEAVIGIPALICDSAKSVKSNRDAAIALAMHVSSITKCIVDRASAMDAAAADTGDALEALKSYSHLLSLGRPRRRLAPWIFANREKERFAELSGALDKALAMFMASTLLRTAASSGQIGVVLSKVEGLERSGTDLDRKLTILHAEVDSLHSVFGIFTVQIFFLP</sequence>
<comment type="caution">
    <text evidence="1">The sequence shown here is derived from an EMBL/GenBank/DDBJ whole genome shotgun (WGS) entry which is preliminary data.</text>
</comment>
<evidence type="ECO:0000313" key="2">
    <source>
        <dbReference type="Proteomes" id="UP001221757"/>
    </source>
</evidence>
<dbReference type="AlphaFoldDB" id="A0AAD7D7G4"/>
<accession>A0AAD7D7G4</accession>
<keyword evidence="2" id="KW-1185">Reference proteome</keyword>
<protein>
    <submittedName>
        <fullName evidence="1">Uncharacterized protein</fullName>
    </submittedName>
</protein>
<dbReference type="Proteomes" id="UP001221757">
    <property type="component" value="Unassembled WGS sequence"/>
</dbReference>
<organism evidence="1 2">
    <name type="scientific">Mycena rosella</name>
    <name type="common">Pink bonnet</name>
    <name type="synonym">Agaricus rosellus</name>
    <dbReference type="NCBI Taxonomy" id="1033263"/>
    <lineage>
        <taxon>Eukaryota</taxon>
        <taxon>Fungi</taxon>
        <taxon>Dikarya</taxon>
        <taxon>Basidiomycota</taxon>
        <taxon>Agaricomycotina</taxon>
        <taxon>Agaricomycetes</taxon>
        <taxon>Agaricomycetidae</taxon>
        <taxon>Agaricales</taxon>
        <taxon>Marasmiineae</taxon>
        <taxon>Mycenaceae</taxon>
        <taxon>Mycena</taxon>
    </lineage>
</organism>
<dbReference type="EMBL" id="JARKIE010000112">
    <property type="protein sequence ID" value="KAJ7682977.1"/>
    <property type="molecule type" value="Genomic_DNA"/>
</dbReference>
<name>A0AAD7D7G4_MYCRO</name>
<reference evidence="1" key="1">
    <citation type="submission" date="2023-03" db="EMBL/GenBank/DDBJ databases">
        <title>Massive genome expansion in bonnet fungi (Mycena s.s.) driven by repeated elements and novel gene families across ecological guilds.</title>
        <authorList>
            <consortium name="Lawrence Berkeley National Laboratory"/>
            <person name="Harder C.B."/>
            <person name="Miyauchi S."/>
            <person name="Viragh M."/>
            <person name="Kuo A."/>
            <person name="Thoen E."/>
            <person name="Andreopoulos B."/>
            <person name="Lu D."/>
            <person name="Skrede I."/>
            <person name="Drula E."/>
            <person name="Henrissat B."/>
            <person name="Morin E."/>
            <person name="Kohler A."/>
            <person name="Barry K."/>
            <person name="LaButti K."/>
            <person name="Morin E."/>
            <person name="Salamov A."/>
            <person name="Lipzen A."/>
            <person name="Mereny Z."/>
            <person name="Hegedus B."/>
            <person name="Baldrian P."/>
            <person name="Stursova M."/>
            <person name="Weitz H."/>
            <person name="Taylor A."/>
            <person name="Grigoriev I.V."/>
            <person name="Nagy L.G."/>
            <person name="Martin F."/>
            <person name="Kauserud H."/>
        </authorList>
    </citation>
    <scope>NUCLEOTIDE SEQUENCE</scope>
    <source>
        <strain evidence="1">CBHHK067</strain>
    </source>
</reference>